<dbReference type="AlphaFoldDB" id="F1TBU7"/>
<keyword evidence="4 6" id="KW-1133">Transmembrane helix</keyword>
<evidence type="ECO:0000313" key="8">
    <source>
        <dbReference type="Proteomes" id="UP000003860"/>
    </source>
</evidence>
<keyword evidence="8" id="KW-1185">Reference proteome</keyword>
<feature type="transmembrane region" description="Helical" evidence="6">
    <location>
        <begin position="103"/>
        <end position="122"/>
    </location>
</feature>
<evidence type="ECO:0000313" key="7">
    <source>
        <dbReference type="EMBL" id="EGD48118.1"/>
    </source>
</evidence>
<reference evidence="7" key="1">
    <citation type="submission" date="2009-07" db="EMBL/GenBank/DDBJ databases">
        <authorList>
            <consortium name="US DOE Joint Genome Institute (JGI-PGF)"/>
            <person name="Lucas S."/>
            <person name="Copeland A."/>
            <person name="Lapidus A."/>
            <person name="Glavina del Rio T."/>
            <person name="Tice H."/>
            <person name="Bruce D."/>
            <person name="Goodwin L."/>
            <person name="Pitluck S."/>
            <person name="Larimer F."/>
            <person name="Land M.L."/>
            <person name="Mouttaki H."/>
            <person name="He Z."/>
            <person name="Zhou J."/>
            <person name="Hemme C.L."/>
        </authorList>
    </citation>
    <scope>NUCLEOTIDE SEQUENCE</scope>
    <source>
        <strain evidence="7">DSM 2782</strain>
    </source>
</reference>
<dbReference type="PANTHER" id="PTHR32196:SF69">
    <property type="entry name" value="BRANCHED-CHAIN AMINO ACID TRANSPORT SYSTEM, PERMEASE PROTEIN"/>
    <property type="match status" value="1"/>
</dbReference>
<name>F1TBU7_9FIRM</name>
<evidence type="ECO:0000256" key="2">
    <source>
        <dbReference type="ARBA" id="ARBA00022475"/>
    </source>
</evidence>
<feature type="transmembrane region" description="Helical" evidence="6">
    <location>
        <begin position="277"/>
        <end position="294"/>
    </location>
</feature>
<evidence type="ECO:0000256" key="6">
    <source>
        <dbReference type="SAM" id="Phobius"/>
    </source>
</evidence>
<feature type="transmembrane region" description="Helical" evidence="6">
    <location>
        <begin position="246"/>
        <end position="265"/>
    </location>
</feature>
<keyword evidence="5 6" id="KW-0472">Membrane</keyword>
<feature type="transmembrane region" description="Helical" evidence="6">
    <location>
        <begin position="50"/>
        <end position="69"/>
    </location>
</feature>
<dbReference type="InterPro" id="IPR001851">
    <property type="entry name" value="ABC_transp_permease"/>
</dbReference>
<feature type="transmembrane region" description="Helical" evidence="6">
    <location>
        <begin position="21"/>
        <end position="38"/>
    </location>
</feature>
<dbReference type="Proteomes" id="UP000003860">
    <property type="component" value="Unassembled WGS sequence"/>
</dbReference>
<dbReference type="Pfam" id="PF02653">
    <property type="entry name" value="BPD_transp_2"/>
    <property type="match status" value="1"/>
</dbReference>
<feature type="transmembrane region" description="Helical" evidence="6">
    <location>
        <begin position="219"/>
        <end position="240"/>
    </location>
</feature>
<accession>F1TBU7</accession>
<reference evidence="7" key="2">
    <citation type="submission" date="2011-01" db="EMBL/GenBank/DDBJ databases">
        <title>The Non-contiguous Finished genome of Clostridium papyrosolvens.</title>
        <authorList>
            <person name="Lucas S."/>
            <person name="Copeland A."/>
            <person name="Lapidus A."/>
            <person name="Cheng J.-F."/>
            <person name="Goodwin L."/>
            <person name="Pitluck S."/>
            <person name="Misra M."/>
            <person name="Chertkov O."/>
            <person name="Detter J.C."/>
            <person name="Han C."/>
            <person name="Tapia R."/>
            <person name="Land M."/>
            <person name="Hauser L."/>
            <person name="Kyrpides N."/>
            <person name="Ivanova N."/>
            <person name="Pagani I."/>
            <person name="Mouttaki H."/>
            <person name="He Z."/>
            <person name="Zhou J."/>
            <person name="Hemme C.L."/>
            <person name="Woyke T."/>
        </authorList>
    </citation>
    <scope>NUCLEOTIDE SEQUENCE [LARGE SCALE GENOMIC DNA]</scope>
    <source>
        <strain evidence="7">DSM 2782</strain>
    </source>
</reference>
<evidence type="ECO:0000256" key="5">
    <source>
        <dbReference type="ARBA" id="ARBA00023136"/>
    </source>
</evidence>
<dbReference type="GO" id="GO:0005886">
    <property type="term" value="C:plasma membrane"/>
    <property type="evidence" value="ECO:0007669"/>
    <property type="project" value="UniProtKB-SubCell"/>
</dbReference>
<dbReference type="PANTHER" id="PTHR32196">
    <property type="entry name" value="ABC TRANSPORTER PERMEASE PROTEIN YPHD-RELATED-RELATED"/>
    <property type="match status" value="1"/>
</dbReference>
<evidence type="ECO:0000256" key="4">
    <source>
        <dbReference type="ARBA" id="ARBA00022989"/>
    </source>
</evidence>
<dbReference type="RefSeq" id="WP_004618949.1">
    <property type="nucleotide sequence ID" value="NZ_ACXX02000005.1"/>
</dbReference>
<dbReference type="STRING" id="588581.Cpap_2808"/>
<feature type="transmembrane region" description="Helical" evidence="6">
    <location>
        <begin position="169"/>
        <end position="189"/>
    </location>
</feature>
<keyword evidence="2" id="KW-1003">Cell membrane</keyword>
<dbReference type="EMBL" id="ACXX02000005">
    <property type="protein sequence ID" value="EGD48118.1"/>
    <property type="molecule type" value="Genomic_DNA"/>
</dbReference>
<protein>
    <submittedName>
        <fullName evidence="7">Inner-membrane translocator</fullName>
    </submittedName>
</protein>
<evidence type="ECO:0000256" key="1">
    <source>
        <dbReference type="ARBA" id="ARBA00004651"/>
    </source>
</evidence>
<organism evidence="7 8">
    <name type="scientific">Ruminiclostridium papyrosolvens DSM 2782</name>
    <dbReference type="NCBI Taxonomy" id="588581"/>
    <lineage>
        <taxon>Bacteria</taxon>
        <taxon>Bacillati</taxon>
        <taxon>Bacillota</taxon>
        <taxon>Clostridia</taxon>
        <taxon>Eubacteriales</taxon>
        <taxon>Oscillospiraceae</taxon>
        <taxon>Ruminiclostridium</taxon>
    </lineage>
</organism>
<feature type="transmembrane region" description="Helical" evidence="6">
    <location>
        <begin position="129"/>
        <end position="149"/>
    </location>
</feature>
<evidence type="ECO:0000256" key="3">
    <source>
        <dbReference type="ARBA" id="ARBA00022692"/>
    </source>
</evidence>
<feature type="transmembrane region" description="Helical" evidence="6">
    <location>
        <begin position="300"/>
        <end position="319"/>
    </location>
</feature>
<gene>
    <name evidence="7" type="ORF">Cpap_2808</name>
</gene>
<sequence length="327" mass="35282">MSENKLFLSQETRQGRIINMLIFPAIFLAVSVIMNIAIKGELLTPQNLSIIMVNCVPNVFVAWGVSYIWSTGPDFSSAASMVLAAQVGGILAVNFHLGYLGMFGGSIVTAVVLQLISTFLRLKLNMRPWVIGIAMCLIYESFGIMYATVCAAKGQETVSLPVGMCSGIIKMPQIIILLAVGLIFMYLIHTRTSFGMNYRAISCNEYISESMGIKRTKTIYIGVGIGAVMLAIAGALTMILSSRITAPSNLGSFATISKGLCAWLLSAGMDKKVNPPVAIFISGLFIAIIFNFFTRLGVPQGTWLDTVLGGFILLFLCLASRASKEDV</sequence>
<keyword evidence="3 6" id="KW-0812">Transmembrane</keyword>
<dbReference type="OrthoDB" id="9813906at2"/>
<comment type="subcellular location">
    <subcellularLocation>
        <location evidence="1">Cell membrane</location>
        <topology evidence="1">Multi-pass membrane protein</topology>
    </subcellularLocation>
</comment>
<proteinExistence type="predicted"/>
<comment type="caution">
    <text evidence="7">The sequence shown here is derived from an EMBL/GenBank/DDBJ whole genome shotgun (WGS) entry which is preliminary data.</text>
</comment>
<dbReference type="GO" id="GO:0022857">
    <property type="term" value="F:transmembrane transporter activity"/>
    <property type="evidence" value="ECO:0007669"/>
    <property type="project" value="InterPro"/>
</dbReference>
<dbReference type="eggNOG" id="COG1172">
    <property type="taxonomic scope" value="Bacteria"/>
</dbReference>